<protein>
    <recommendedName>
        <fullName evidence="11">Type I restriction enzyme endonuclease subunit</fullName>
        <shortName evidence="11">R protein</shortName>
        <ecNumber evidence="11">3.1.21.3</ecNumber>
    </recommendedName>
</protein>
<dbReference type="GO" id="GO:0005524">
    <property type="term" value="F:ATP binding"/>
    <property type="evidence" value="ECO:0007669"/>
    <property type="project" value="UniProtKB-KW"/>
</dbReference>
<evidence type="ECO:0000256" key="1">
    <source>
        <dbReference type="ARBA" id="ARBA00000851"/>
    </source>
</evidence>
<dbReference type="EC" id="3.1.21.3" evidence="11"/>
<dbReference type="GO" id="GO:0009307">
    <property type="term" value="P:DNA restriction-modification system"/>
    <property type="evidence" value="ECO:0007669"/>
    <property type="project" value="UniProtKB-KW"/>
</dbReference>
<keyword evidence="5 11" id="KW-0547">Nucleotide-binding</keyword>
<keyword evidence="10 11" id="KW-0238">DNA-binding</keyword>
<dbReference type="InterPro" id="IPR040980">
    <property type="entry name" value="SWI2_SNF2"/>
</dbReference>
<dbReference type="SUPFAM" id="SSF52540">
    <property type="entry name" value="P-loop containing nucleoside triphosphate hydrolases"/>
    <property type="match status" value="2"/>
</dbReference>
<dbReference type="InterPro" id="IPR007409">
    <property type="entry name" value="Restrct_endonuc_type1_HsdR_N"/>
</dbReference>
<dbReference type="Pfam" id="PF22679">
    <property type="entry name" value="T1R_D3-like"/>
    <property type="match status" value="1"/>
</dbReference>
<dbReference type="PANTHER" id="PTHR30195">
    <property type="entry name" value="TYPE I SITE-SPECIFIC DEOXYRIBONUCLEASE PROTEIN SUBUNIT M AND R"/>
    <property type="match status" value="1"/>
</dbReference>
<dbReference type="InterPro" id="IPR004473">
    <property type="entry name" value="Restrct_endonuc_typeI_HsdR"/>
</dbReference>
<accession>A0AAJ5NS30</accession>
<evidence type="ECO:0000256" key="8">
    <source>
        <dbReference type="ARBA" id="ARBA00022801"/>
    </source>
</evidence>
<dbReference type="EMBL" id="LR214971">
    <property type="protein sequence ID" value="VEU61312.1"/>
    <property type="molecule type" value="Genomic_DNA"/>
</dbReference>
<evidence type="ECO:0000256" key="3">
    <source>
        <dbReference type="ARBA" id="ARBA00011296"/>
    </source>
</evidence>
<dbReference type="Pfam" id="PF04313">
    <property type="entry name" value="HSDR_N"/>
    <property type="match status" value="1"/>
</dbReference>
<evidence type="ECO:0000256" key="7">
    <source>
        <dbReference type="ARBA" id="ARBA00022759"/>
    </source>
</evidence>
<keyword evidence="6 11" id="KW-0680">Restriction system</keyword>
<evidence type="ECO:0000256" key="9">
    <source>
        <dbReference type="ARBA" id="ARBA00022840"/>
    </source>
</evidence>
<dbReference type="PANTHER" id="PTHR30195:SF15">
    <property type="entry name" value="TYPE I RESTRICTION ENZYME HINDI ENDONUCLEASE SUBUNIT"/>
    <property type="match status" value="1"/>
</dbReference>
<keyword evidence="8 11" id="KW-0378">Hydrolase</keyword>
<dbReference type="REBASE" id="298507">
    <property type="entry name" value="Mdi10125VP"/>
</dbReference>
<dbReference type="InterPro" id="IPR055180">
    <property type="entry name" value="HsdR_RecA-like_helicase_dom_2"/>
</dbReference>
<name>A0AAJ5NS30_9BACT</name>
<dbReference type="KEGG" id="mds:MDIS_00680"/>
<keyword evidence="7" id="KW-0255">Endonuclease</keyword>
<dbReference type="Proteomes" id="UP000289629">
    <property type="component" value="Chromosome"/>
</dbReference>
<dbReference type="CDD" id="cd22332">
    <property type="entry name" value="HsdR_N"/>
    <property type="match status" value="1"/>
</dbReference>
<sequence>MPHNFFSFNEATRVQIPALVHLTRLGYEYVGKISKDSNVKYDSDTNILIEIFENQFKKLNPNFEGEVKKILEKIRQELNFNDIGKAFYKRLVSVSEKLIDFENIENNVFHFTAEFTYKNGNEEFRPDITLFVNGLPLVFIEVKIPNNEDGMIAERKRLEDKRYSNSSFRRFFNITQLMIFSNNMEYPDLGGITPIEGAFYATAAKDKSFFNYFREEPVNGDEFYFYNNFLYKSINPEIEKKILADFNSQILHNLPEYQRNLEKTTPTNRIITSMCSPERLLFLIKYGIAYVNSRKEEDEKLIEIQQKHIMRYQQMFALLALKDKITQGIKSGIIWHSQGSGKTALSYYLTKYLSDYFASKNQVAKFYFIVDRIDLLEQAKQEFEDRGLSVKVARNRAEFTEQFRKNQSKEGNGGNLEITVANIQKFDKNDKTKISLKYGINLQRVFIIDEAHRGYKIEGTFLSNLLNADKDSIKIALTGTPLLNKEQATKKVFGNYIHTYYYNKSVNDGYTLKIIREDIEVSYRQKLMEIYDRIFIGVEEKDIKIKEIIEHKSYVSEFSKYIISDLNEFRKVWNDKTLGAMIVCESAEQARKIYEIFDQVQDSLNEKNSAGTRLKAELVLHNAGDKETRKKIINNFKKNMGIDVLIVFKMLLTGFDAPRLKRLYLAQKLQDHTLLQAITRVNRPYGNMRYGYVIDFADIKKNFEETNKRYLNELANFNNDEINLDFNDILEDKDKLLEKVRKAKNILVEYKTTNLEDFVSQISGINQKRTLLELKKILIDARDAYNIVRSFGNDELKEKFSKIQIVSLSQFIIELQKRIKMINQKEAFESSDLIKPIFNLAMLNFEFSFNKNFEEELDIVSKTEFEEKVKLVRQMLIKNSDFGNLDPKIAPLIFELIKRMEKKGFSQKIESMEEYYELYQLFKSIYTEGKISLNKNQELAAKYNNDAKFVRIHKAIREENQEREKDGKDYIISQNEYEIVDLLNFIKENLDKQIYDNKNILNQPHFFDIIIMTEVSKAFKRIGINGDKDAKSKREFLKDLIKKEYLKQLNNKGDF</sequence>
<evidence type="ECO:0000313" key="14">
    <source>
        <dbReference type="EMBL" id="VEU61312.1"/>
    </source>
</evidence>
<dbReference type="Pfam" id="PF18766">
    <property type="entry name" value="SWI2_SNF2"/>
    <property type="match status" value="1"/>
</dbReference>
<gene>
    <name evidence="14" type="primary">hsdR_1</name>
    <name evidence="14" type="ORF">NCTC10125_00129</name>
</gene>
<evidence type="ECO:0000256" key="5">
    <source>
        <dbReference type="ARBA" id="ARBA00022741"/>
    </source>
</evidence>
<feature type="domain" description="Helicase ATP-binding" evidence="13">
    <location>
        <begin position="323"/>
        <end position="499"/>
    </location>
</feature>
<evidence type="ECO:0000259" key="13">
    <source>
        <dbReference type="PROSITE" id="PS51192"/>
    </source>
</evidence>
<reference evidence="14 15" key="1">
    <citation type="submission" date="2019-01" db="EMBL/GenBank/DDBJ databases">
        <authorList>
            <consortium name="Pathogen Informatics"/>
        </authorList>
    </citation>
    <scope>NUCLEOTIDE SEQUENCE [LARGE SCALE GENOMIC DNA]</scope>
    <source>
        <strain evidence="14 15">NCTC10125</strain>
    </source>
</reference>
<dbReference type="SMART" id="SM00487">
    <property type="entry name" value="DEXDc"/>
    <property type="match status" value="1"/>
</dbReference>
<organism evidence="14 15">
    <name type="scientific">Mesomycoplasma dispar</name>
    <dbReference type="NCBI Taxonomy" id="86660"/>
    <lineage>
        <taxon>Bacteria</taxon>
        <taxon>Bacillati</taxon>
        <taxon>Mycoplasmatota</taxon>
        <taxon>Mycoplasmoidales</taxon>
        <taxon>Metamycoplasmataceae</taxon>
        <taxon>Mesomycoplasma</taxon>
    </lineage>
</organism>
<comment type="similarity">
    <text evidence="2 11">Belongs to the HsdR family.</text>
</comment>
<proteinExistence type="inferred from homology"/>
<evidence type="ECO:0000256" key="10">
    <source>
        <dbReference type="ARBA" id="ARBA00023125"/>
    </source>
</evidence>
<evidence type="ECO:0000256" key="6">
    <source>
        <dbReference type="ARBA" id="ARBA00022747"/>
    </source>
</evidence>
<feature type="coiled-coil region" evidence="12">
    <location>
        <begin position="700"/>
        <end position="753"/>
    </location>
</feature>
<evidence type="ECO:0000256" key="2">
    <source>
        <dbReference type="ARBA" id="ARBA00008598"/>
    </source>
</evidence>
<dbReference type="AlphaFoldDB" id="A0AAJ5NS30"/>
<evidence type="ECO:0000256" key="12">
    <source>
        <dbReference type="SAM" id="Coils"/>
    </source>
</evidence>
<evidence type="ECO:0000256" key="11">
    <source>
        <dbReference type="RuleBase" id="RU364115"/>
    </source>
</evidence>
<evidence type="ECO:0000313" key="15">
    <source>
        <dbReference type="Proteomes" id="UP000289629"/>
    </source>
</evidence>
<dbReference type="InterPro" id="IPR014001">
    <property type="entry name" value="Helicase_ATP-bd"/>
</dbReference>
<dbReference type="GO" id="GO:0009035">
    <property type="term" value="F:type I site-specific deoxyribonuclease activity"/>
    <property type="evidence" value="ECO:0007669"/>
    <property type="project" value="UniProtKB-EC"/>
</dbReference>
<keyword evidence="9 11" id="KW-0067">ATP-binding</keyword>
<comment type="catalytic activity">
    <reaction evidence="1 11">
        <text>Endonucleolytic cleavage of DNA to give random double-stranded fragments with terminal 5'-phosphates, ATP is simultaneously hydrolyzed.</text>
        <dbReference type="EC" id="3.1.21.3"/>
    </reaction>
</comment>
<dbReference type="Gene3D" id="3.40.50.300">
    <property type="entry name" value="P-loop containing nucleotide triphosphate hydrolases"/>
    <property type="match status" value="2"/>
</dbReference>
<dbReference type="Gene3D" id="3.90.1570.50">
    <property type="match status" value="1"/>
</dbReference>
<evidence type="ECO:0000256" key="4">
    <source>
        <dbReference type="ARBA" id="ARBA00022722"/>
    </source>
</evidence>
<dbReference type="PROSITE" id="PS51192">
    <property type="entry name" value="HELICASE_ATP_BIND_1"/>
    <property type="match status" value="1"/>
</dbReference>
<comment type="subunit">
    <text evidence="3 11">The type I restriction/modification system is composed of three polypeptides R, M and S.</text>
</comment>
<comment type="function">
    <text evidence="11">Subunit R is required for both nuclease and ATPase activities, but not for modification.</text>
</comment>
<dbReference type="InterPro" id="IPR027417">
    <property type="entry name" value="P-loop_NTPase"/>
</dbReference>
<dbReference type="GO" id="GO:0003677">
    <property type="term" value="F:DNA binding"/>
    <property type="evidence" value="ECO:0007669"/>
    <property type="project" value="UniProtKB-KW"/>
</dbReference>
<dbReference type="RefSeq" id="WP_044635201.1">
    <property type="nucleotide sequence ID" value="NZ_CP007229.1"/>
</dbReference>
<keyword evidence="4" id="KW-0540">Nuclease</keyword>
<keyword evidence="12" id="KW-0175">Coiled coil</keyword>
<dbReference type="InterPro" id="IPR051268">
    <property type="entry name" value="Type-I_R_enzyme_R_subunit"/>
</dbReference>
<dbReference type="NCBIfam" id="TIGR00348">
    <property type="entry name" value="hsdR"/>
    <property type="match status" value="1"/>
</dbReference>